<comment type="caution">
    <text evidence="1">The sequence shown here is derived from an EMBL/GenBank/DDBJ whole genome shotgun (WGS) entry which is preliminary data.</text>
</comment>
<dbReference type="EMBL" id="PJQL01001880">
    <property type="protein sequence ID" value="RCH86380.1"/>
    <property type="molecule type" value="Genomic_DNA"/>
</dbReference>
<gene>
    <name evidence="1" type="ORF">CU097_005783</name>
</gene>
<reference evidence="1 2" key="1">
    <citation type="journal article" date="2018" name="G3 (Bethesda)">
        <title>Phylogenetic and Phylogenomic Definition of Rhizopus Species.</title>
        <authorList>
            <person name="Gryganskyi A.P."/>
            <person name="Golan J."/>
            <person name="Dolatabadi S."/>
            <person name="Mondo S."/>
            <person name="Robb S."/>
            <person name="Idnurm A."/>
            <person name="Muszewska A."/>
            <person name="Steczkiewicz K."/>
            <person name="Masonjones S."/>
            <person name="Liao H.L."/>
            <person name="Gajdeczka M.T."/>
            <person name="Anike F."/>
            <person name="Vuek A."/>
            <person name="Anishchenko I.M."/>
            <person name="Voigt K."/>
            <person name="de Hoog G.S."/>
            <person name="Smith M.E."/>
            <person name="Heitman J."/>
            <person name="Vilgalys R."/>
            <person name="Stajich J.E."/>
        </authorList>
    </citation>
    <scope>NUCLEOTIDE SEQUENCE [LARGE SCALE GENOMIC DNA]</scope>
    <source>
        <strain evidence="1 2">CBS 357.93</strain>
    </source>
</reference>
<evidence type="ECO:0000313" key="1">
    <source>
        <dbReference type="EMBL" id="RCH86380.1"/>
    </source>
</evidence>
<dbReference type="Proteomes" id="UP000252139">
    <property type="component" value="Unassembled WGS sequence"/>
</dbReference>
<dbReference type="OrthoDB" id="2279737at2759"/>
<proteinExistence type="predicted"/>
<keyword evidence="2" id="KW-1185">Reference proteome</keyword>
<sequence>MLLRTFKHTVDPQVKFENIPESIMAELKEIEHLAEGSLTEAYRKCLMKQAECAFTKEETYFKIYAHVISVMKLHPEYLEAQPQHTTEANTCIQIWSPIIDSIFEHPTLKMMWGDSVNGQSSIAKKANQESNKNGNIIKEEPINFFFYLFFYHYPKANMSTYFFYENEQEKIYDEQGKDAMEWVEEVDPFHLETLTTLRKYQQAQSSEQEWMRGELDETMNEVALRTKEEGNKKSGKSYKIYSPDQKVLFLYYLQVKLYKAAKAARLSGVAERTGQQWAKRLRDEPE</sequence>
<evidence type="ECO:0000313" key="2">
    <source>
        <dbReference type="Proteomes" id="UP000252139"/>
    </source>
</evidence>
<protein>
    <submittedName>
        <fullName evidence="1">Uncharacterized protein</fullName>
    </submittedName>
</protein>
<name>A0A367J8Y8_RHIAZ</name>
<dbReference type="AlphaFoldDB" id="A0A367J8Y8"/>
<organism evidence="1 2">
    <name type="scientific">Rhizopus azygosporus</name>
    <name type="common">Rhizopus microsporus var. azygosporus</name>
    <dbReference type="NCBI Taxonomy" id="86630"/>
    <lineage>
        <taxon>Eukaryota</taxon>
        <taxon>Fungi</taxon>
        <taxon>Fungi incertae sedis</taxon>
        <taxon>Mucoromycota</taxon>
        <taxon>Mucoromycotina</taxon>
        <taxon>Mucoromycetes</taxon>
        <taxon>Mucorales</taxon>
        <taxon>Mucorineae</taxon>
        <taxon>Rhizopodaceae</taxon>
        <taxon>Rhizopus</taxon>
    </lineage>
</organism>
<accession>A0A367J8Y8</accession>